<name>A0AAJ2L0X8_ALKPS</name>
<organism evidence="2 3">
    <name type="scientific">Alkalihalophilus pseudofirmus</name>
    <name type="common">Bacillus pseudofirmus</name>
    <dbReference type="NCBI Taxonomy" id="79885"/>
    <lineage>
        <taxon>Bacteria</taxon>
        <taxon>Bacillati</taxon>
        <taxon>Bacillota</taxon>
        <taxon>Bacilli</taxon>
        <taxon>Bacillales</taxon>
        <taxon>Bacillaceae</taxon>
        <taxon>Alkalihalophilus</taxon>
    </lineage>
</organism>
<keyword evidence="1" id="KW-0472">Membrane</keyword>
<feature type="transmembrane region" description="Helical" evidence="1">
    <location>
        <begin position="145"/>
        <end position="162"/>
    </location>
</feature>
<dbReference type="RefSeq" id="WP_323466030.1">
    <property type="nucleotide sequence ID" value="NZ_CP144224.1"/>
</dbReference>
<proteinExistence type="predicted"/>
<keyword evidence="1" id="KW-1133">Transmembrane helix</keyword>
<dbReference type="EMBL" id="JAWJAY010000001">
    <property type="protein sequence ID" value="MDV2884550.1"/>
    <property type="molecule type" value="Genomic_DNA"/>
</dbReference>
<feature type="transmembrane region" description="Helical" evidence="1">
    <location>
        <begin position="39"/>
        <end position="61"/>
    </location>
</feature>
<dbReference type="Proteomes" id="UP001285636">
    <property type="component" value="Unassembled WGS sequence"/>
</dbReference>
<accession>A0AAJ2L0X8</accession>
<protein>
    <submittedName>
        <fullName evidence="2">Uncharacterized protein</fullName>
    </submittedName>
</protein>
<gene>
    <name evidence="2" type="ORF">RYX45_05120</name>
</gene>
<evidence type="ECO:0000256" key="1">
    <source>
        <dbReference type="SAM" id="Phobius"/>
    </source>
</evidence>
<evidence type="ECO:0000313" key="3">
    <source>
        <dbReference type="Proteomes" id="UP001285636"/>
    </source>
</evidence>
<reference evidence="2" key="1">
    <citation type="submission" date="2023-10" db="EMBL/GenBank/DDBJ databases">
        <title>Screening of Alkalihalophilus pseudofirmusBZ-TG-HK211 and Its Alleviation of Salt Stress on Rapeseed Growth.</title>
        <authorList>
            <person name="Zhao B."/>
            <person name="Guo T."/>
        </authorList>
    </citation>
    <scope>NUCLEOTIDE SEQUENCE</scope>
    <source>
        <strain evidence="2">BZ-TG-HK211</strain>
    </source>
</reference>
<comment type="caution">
    <text evidence="2">The sequence shown here is derived from an EMBL/GenBank/DDBJ whole genome shotgun (WGS) entry which is preliminary data.</text>
</comment>
<sequence length="163" mass="18038">MIGIFYKNPNELEKNRNVLCLGVKWSKIHLLKEATTVDLIILAAILVTIIFTSIAIFQVLLSLGYPLGEAAMGGYHKILPAPLRIVSAFNALILLFMAYVFLKHAGLLTHFNFSLPTNVLVWVFTAFLGVNTLANFVSKSKKERVIMTPLSGVAFILCLIISM</sequence>
<feature type="transmembrane region" description="Helical" evidence="1">
    <location>
        <begin position="81"/>
        <end position="99"/>
    </location>
</feature>
<dbReference type="AlphaFoldDB" id="A0AAJ2L0X8"/>
<feature type="transmembrane region" description="Helical" evidence="1">
    <location>
        <begin position="119"/>
        <end position="138"/>
    </location>
</feature>
<keyword evidence="1" id="KW-0812">Transmembrane</keyword>
<evidence type="ECO:0000313" key="2">
    <source>
        <dbReference type="EMBL" id="MDV2884550.1"/>
    </source>
</evidence>